<reference evidence="1" key="1">
    <citation type="journal article" date="2014" name="Int. J. Syst. Evol. Microbiol.">
        <title>Complete genome sequence of Corynebacterium casei LMG S-19264T (=DSM 44701T), isolated from a smear-ripened cheese.</title>
        <authorList>
            <consortium name="US DOE Joint Genome Institute (JGI-PGF)"/>
            <person name="Walter F."/>
            <person name="Albersmeier A."/>
            <person name="Kalinowski J."/>
            <person name="Ruckert C."/>
        </authorList>
    </citation>
    <scope>NUCLEOTIDE SEQUENCE</scope>
    <source>
        <strain evidence="1">JCM 4790</strain>
    </source>
</reference>
<organism evidence="1 2">
    <name type="scientific">Streptomyces minutiscleroticus</name>
    <dbReference type="NCBI Taxonomy" id="68238"/>
    <lineage>
        <taxon>Bacteria</taxon>
        <taxon>Bacillati</taxon>
        <taxon>Actinomycetota</taxon>
        <taxon>Actinomycetes</taxon>
        <taxon>Kitasatosporales</taxon>
        <taxon>Streptomycetaceae</taxon>
        <taxon>Streptomyces</taxon>
    </lineage>
</organism>
<comment type="caution">
    <text evidence="1">The sequence shown here is derived from an EMBL/GenBank/DDBJ whole genome shotgun (WGS) entry which is preliminary data.</text>
</comment>
<sequence length="82" mass="8635">MCAAGATAGVPRRSCDARTLAKEKGPPARLRFHLVRMLRGMVGIFGTGGMYRGAIADGSAWITGDFNCCEHWATAAMGTCCP</sequence>
<evidence type="ECO:0000313" key="2">
    <source>
        <dbReference type="Proteomes" id="UP000619244"/>
    </source>
</evidence>
<protein>
    <submittedName>
        <fullName evidence="1">Uncharacterized protein</fullName>
    </submittedName>
</protein>
<proteinExistence type="predicted"/>
<keyword evidence="2" id="KW-1185">Reference proteome</keyword>
<dbReference type="AlphaFoldDB" id="A0A918KPK2"/>
<reference evidence="1" key="2">
    <citation type="submission" date="2020-09" db="EMBL/GenBank/DDBJ databases">
        <authorList>
            <person name="Sun Q."/>
            <person name="Ohkuma M."/>
        </authorList>
    </citation>
    <scope>NUCLEOTIDE SEQUENCE</scope>
    <source>
        <strain evidence="1">JCM 4790</strain>
    </source>
</reference>
<evidence type="ECO:0000313" key="1">
    <source>
        <dbReference type="EMBL" id="GGX69877.1"/>
    </source>
</evidence>
<name>A0A918KPK2_9ACTN</name>
<gene>
    <name evidence="1" type="ORF">GCM10010358_25480</name>
</gene>
<accession>A0A918KPK2</accession>
<dbReference type="EMBL" id="BMVU01000008">
    <property type="protein sequence ID" value="GGX69877.1"/>
    <property type="molecule type" value="Genomic_DNA"/>
</dbReference>
<dbReference type="Proteomes" id="UP000619244">
    <property type="component" value="Unassembled WGS sequence"/>
</dbReference>